<proteinExistence type="inferred from homology"/>
<dbReference type="SUPFAM" id="SSF53756">
    <property type="entry name" value="UDP-Glycosyltransferase/glycogen phosphorylase"/>
    <property type="match status" value="1"/>
</dbReference>
<dbReference type="Pfam" id="PF00201">
    <property type="entry name" value="UDPGT"/>
    <property type="match status" value="1"/>
</dbReference>
<organism evidence="4 5">
    <name type="scientific">Hibiscus sabdariffa</name>
    <name type="common">roselle</name>
    <dbReference type="NCBI Taxonomy" id="183260"/>
    <lineage>
        <taxon>Eukaryota</taxon>
        <taxon>Viridiplantae</taxon>
        <taxon>Streptophyta</taxon>
        <taxon>Embryophyta</taxon>
        <taxon>Tracheophyta</taxon>
        <taxon>Spermatophyta</taxon>
        <taxon>Magnoliopsida</taxon>
        <taxon>eudicotyledons</taxon>
        <taxon>Gunneridae</taxon>
        <taxon>Pentapetalae</taxon>
        <taxon>rosids</taxon>
        <taxon>malvids</taxon>
        <taxon>Malvales</taxon>
        <taxon>Malvaceae</taxon>
        <taxon>Malvoideae</taxon>
        <taxon>Hibiscus</taxon>
    </lineage>
</organism>
<keyword evidence="3" id="KW-0808">Transferase</keyword>
<keyword evidence="5" id="KW-1185">Reference proteome</keyword>
<name>A0ABR2NL67_9ROSI</name>
<sequence length="90" mass="10257">MTHCGWNSTMEALSFGVPVVAMLQWMDQPTNAKFIADVWQGGIRAEVDGKGIIIKEEIREVYKGNHGRRPRWRYQKECSEVEETDDGGSQ</sequence>
<dbReference type="Gene3D" id="3.40.50.2000">
    <property type="entry name" value="Glycogen Phosphorylase B"/>
    <property type="match status" value="1"/>
</dbReference>
<dbReference type="Proteomes" id="UP001396334">
    <property type="component" value="Unassembled WGS sequence"/>
</dbReference>
<dbReference type="PANTHER" id="PTHR11926:SF1560">
    <property type="entry name" value="UDP-GLYCOSYLTRANSFERASE 74E1-RELATED"/>
    <property type="match status" value="1"/>
</dbReference>
<evidence type="ECO:0000313" key="4">
    <source>
        <dbReference type="EMBL" id="KAK8976911.1"/>
    </source>
</evidence>
<comment type="similarity">
    <text evidence="1">Belongs to the UDP-glycosyltransferase family.</text>
</comment>
<dbReference type="InterPro" id="IPR002213">
    <property type="entry name" value="UDP_glucos_trans"/>
</dbReference>
<evidence type="ECO:0000256" key="3">
    <source>
        <dbReference type="ARBA" id="ARBA00022679"/>
    </source>
</evidence>
<keyword evidence="2" id="KW-0328">Glycosyltransferase</keyword>
<reference evidence="4 5" key="1">
    <citation type="journal article" date="2024" name="G3 (Bethesda)">
        <title>Genome assembly of Hibiscus sabdariffa L. provides insights into metabolisms of medicinal natural products.</title>
        <authorList>
            <person name="Kim T."/>
        </authorList>
    </citation>
    <scope>NUCLEOTIDE SEQUENCE [LARGE SCALE GENOMIC DNA]</scope>
    <source>
        <strain evidence="4">TK-2024</strain>
        <tissue evidence="4">Old leaves</tissue>
    </source>
</reference>
<accession>A0ABR2NL67</accession>
<dbReference type="PANTHER" id="PTHR11926">
    <property type="entry name" value="GLUCOSYL/GLUCURONOSYL TRANSFERASES"/>
    <property type="match status" value="1"/>
</dbReference>
<evidence type="ECO:0000256" key="1">
    <source>
        <dbReference type="ARBA" id="ARBA00009995"/>
    </source>
</evidence>
<gene>
    <name evidence="4" type="ORF">V6N11_019585</name>
</gene>
<evidence type="ECO:0000256" key="2">
    <source>
        <dbReference type="ARBA" id="ARBA00022676"/>
    </source>
</evidence>
<evidence type="ECO:0000313" key="5">
    <source>
        <dbReference type="Proteomes" id="UP001396334"/>
    </source>
</evidence>
<comment type="caution">
    <text evidence="4">The sequence shown here is derived from an EMBL/GenBank/DDBJ whole genome shotgun (WGS) entry which is preliminary data.</text>
</comment>
<protein>
    <submittedName>
        <fullName evidence="4">Uncharacterized protein</fullName>
    </submittedName>
</protein>
<dbReference type="EMBL" id="JBBPBN010000125">
    <property type="protein sequence ID" value="KAK8976911.1"/>
    <property type="molecule type" value="Genomic_DNA"/>
</dbReference>